<feature type="domain" description="Fatty acid synthase pseudo-KR" evidence="1">
    <location>
        <begin position="348"/>
        <end position="433"/>
    </location>
</feature>
<name>A0A8X6PLZ8_NEPPI</name>
<dbReference type="Proteomes" id="UP000887013">
    <property type="component" value="Unassembled WGS sequence"/>
</dbReference>
<protein>
    <submittedName>
        <fullName evidence="2">Fatty acid synthase</fullName>
    </submittedName>
</protein>
<dbReference type="InterPro" id="IPR029063">
    <property type="entry name" value="SAM-dependent_MTases_sf"/>
</dbReference>
<proteinExistence type="predicted"/>
<dbReference type="Gene3D" id="3.40.50.720">
    <property type="entry name" value="NAD(P)-binding Rossmann-like Domain"/>
    <property type="match status" value="1"/>
</dbReference>
<accession>A0A8X6PLZ8</accession>
<dbReference type="AlphaFoldDB" id="A0A8X6PLZ8"/>
<dbReference type="InterPro" id="IPR049391">
    <property type="entry name" value="FAS_pseudo-KR"/>
</dbReference>
<reference evidence="2" key="1">
    <citation type="submission" date="2020-08" db="EMBL/GenBank/DDBJ databases">
        <title>Multicomponent nature underlies the extraordinary mechanical properties of spider dragline silk.</title>
        <authorList>
            <person name="Kono N."/>
            <person name="Nakamura H."/>
            <person name="Mori M."/>
            <person name="Yoshida Y."/>
            <person name="Ohtoshi R."/>
            <person name="Malay A.D."/>
            <person name="Moran D.A.P."/>
            <person name="Tomita M."/>
            <person name="Numata K."/>
            <person name="Arakawa K."/>
        </authorList>
    </citation>
    <scope>NUCLEOTIDE SEQUENCE</scope>
</reference>
<dbReference type="Gene3D" id="3.40.50.150">
    <property type="entry name" value="Vaccinia Virus protein VP39"/>
    <property type="match status" value="1"/>
</dbReference>
<evidence type="ECO:0000259" key="1">
    <source>
        <dbReference type="Pfam" id="PF21149"/>
    </source>
</evidence>
<evidence type="ECO:0000313" key="3">
    <source>
        <dbReference type="Proteomes" id="UP000887013"/>
    </source>
</evidence>
<gene>
    <name evidence="2" type="primary">FASN</name>
    <name evidence="2" type="ORF">NPIL_360271</name>
</gene>
<dbReference type="OrthoDB" id="6437185at2759"/>
<organism evidence="2 3">
    <name type="scientific">Nephila pilipes</name>
    <name type="common">Giant wood spider</name>
    <name type="synonym">Nephila maculata</name>
    <dbReference type="NCBI Taxonomy" id="299642"/>
    <lineage>
        <taxon>Eukaryota</taxon>
        <taxon>Metazoa</taxon>
        <taxon>Ecdysozoa</taxon>
        <taxon>Arthropoda</taxon>
        <taxon>Chelicerata</taxon>
        <taxon>Arachnida</taxon>
        <taxon>Araneae</taxon>
        <taxon>Araneomorphae</taxon>
        <taxon>Entelegynae</taxon>
        <taxon>Araneoidea</taxon>
        <taxon>Nephilidae</taxon>
        <taxon>Nephila</taxon>
    </lineage>
</organism>
<dbReference type="EMBL" id="BMAW01071477">
    <property type="protein sequence ID" value="GFT78212.1"/>
    <property type="molecule type" value="Genomic_DNA"/>
</dbReference>
<comment type="caution">
    <text evidence="2">The sequence shown here is derived from an EMBL/GenBank/DDBJ whole genome shotgun (WGS) entry which is preliminary data.</text>
</comment>
<sequence length="434" mass="49672">MDLRVPVRYNRNTRTVRSVGIEIAHLNLESVPGRIEKKSPILEKYCFVPYDSEYIPTKDSSLEFHKYFRACNLLMDQVESISHETLTQNRFPLTEEINACFEDNINELTDDQYLLKGLKLATLNQDLLQYKMKEWFFSYICHSGKDLLNNALVNEDSLKLMIEIISENSFKNLSVVEVNRNFPIVSILAVKILRKYSHSNLKKSVLIAPNVLDVEQELLDKYNIQFLSEELFPSISKKEEHDLAISSFTCGTVSELQNLIQTLSSIVKSNGFILLFYKDKANPAELFISSVCGEELQVHSEAVLESVLQDRNLIILSKISDPFGGSLYLIRSPSQASPQSLVQVTKNDYSWVDQVKEEILRVKSGTIWLVAQDSPINGIVGMVNCLKRESDGERIRCVFIQEKENNVPSLNPNNPFYHHILKKDLIMNVWRNGS</sequence>
<keyword evidence="3" id="KW-1185">Reference proteome</keyword>
<evidence type="ECO:0000313" key="2">
    <source>
        <dbReference type="EMBL" id="GFT78212.1"/>
    </source>
</evidence>
<dbReference type="Pfam" id="PF21149">
    <property type="entry name" value="FAS_pseudo-KR"/>
    <property type="match status" value="1"/>
</dbReference>
<feature type="non-terminal residue" evidence="2">
    <location>
        <position position="1"/>
    </location>
</feature>